<dbReference type="PROSITE" id="PS50977">
    <property type="entry name" value="HTH_TETR_2"/>
    <property type="match status" value="1"/>
</dbReference>
<dbReference type="RefSeq" id="WP_157390276.1">
    <property type="nucleotide sequence ID" value="NZ_WRPP01000005.1"/>
</dbReference>
<evidence type="ECO:0000256" key="3">
    <source>
        <dbReference type="ARBA" id="ARBA00023125"/>
    </source>
</evidence>
<dbReference type="GO" id="GO:0000976">
    <property type="term" value="F:transcription cis-regulatory region binding"/>
    <property type="evidence" value="ECO:0007669"/>
    <property type="project" value="TreeGrafter"/>
</dbReference>
<dbReference type="InterPro" id="IPR036271">
    <property type="entry name" value="Tet_transcr_reg_TetR-rel_C_sf"/>
</dbReference>
<dbReference type="InterPro" id="IPR039538">
    <property type="entry name" value="BetI_C"/>
</dbReference>
<keyword evidence="2" id="KW-0805">Transcription regulation</keyword>
<dbReference type="InterPro" id="IPR001647">
    <property type="entry name" value="HTH_TetR"/>
</dbReference>
<dbReference type="EMBL" id="WRPP01000005">
    <property type="protein sequence ID" value="MVU80695.1"/>
    <property type="molecule type" value="Genomic_DNA"/>
</dbReference>
<dbReference type="InterPro" id="IPR050109">
    <property type="entry name" value="HTH-type_TetR-like_transc_reg"/>
</dbReference>
<evidence type="ECO:0000259" key="7">
    <source>
        <dbReference type="PROSITE" id="PS50977"/>
    </source>
</evidence>
<dbReference type="Proteomes" id="UP000466794">
    <property type="component" value="Unassembled WGS sequence"/>
</dbReference>
<keyword evidence="9" id="KW-1185">Reference proteome</keyword>
<protein>
    <submittedName>
        <fullName evidence="8">TetR family transcriptional regulator</fullName>
    </submittedName>
</protein>
<dbReference type="Pfam" id="PF13977">
    <property type="entry name" value="TetR_C_6"/>
    <property type="match status" value="1"/>
</dbReference>
<organism evidence="8 9">
    <name type="scientific">Nocardia terrae</name>
    <dbReference type="NCBI Taxonomy" id="2675851"/>
    <lineage>
        <taxon>Bacteria</taxon>
        <taxon>Bacillati</taxon>
        <taxon>Actinomycetota</taxon>
        <taxon>Actinomycetes</taxon>
        <taxon>Mycobacteriales</taxon>
        <taxon>Nocardiaceae</taxon>
        <taxon>Nocardia</taxon>
    </lineage>
</organism>
<evidence type="ECO:0000256" key="6">
    <source>
        <dbReference type="SAM" id="MobiDB-lite"/>
    </source>
</evidence>
<sequence length="225" mass="24830">MVDTAGVQRRGRGRPSGSNGSDTRNKILRAAREVFSEVGYDAATFKDIAARADITRTSVNHYFHSKEELYETLFDSTRERIDSVVRTGLRKADAENGVVERISTFLHAAVNIDSADRSVAKFIVASLFDSFRNPEFGSRALGQLDEVRAFFLSTLESDVVRGTLRSDADLTAITEMLVAVMWGMSMYAGFVGTNDQLESVVDQFVELLAGRLFEGPSAETEPRLS</sequence>
<dbReference type="PANTHER" id="PTHR30055:SF234">
    <property type="entry name" value="HTH-TYPE TRANSCRIPTIONAL REGULATOR BETI"/>
    <property type="match status" value="1"/>
</dbReference>
<name>A0A7K1V263_9NOCA</name>
<evidence type="ECO:0000256" key="1">
    <source>
        <dbReference type="ARBA" id="ARBA00022491"/>
    </source>
</evidence>
<reference evidence="8 9" key="1">
    <citation type="submission" date="2019-12" db="EMBL/GenBank/DDBJ databases">
        <title>Nocardia sp. nov. ET3-3 isolated from soil.</title>
        <authorList>
            <person name="Kanchanasin P."/>
            <person name="Tanasupawat S."/>
            <person name="Yuki M."/>
            <person name="Kudo T."/>
        </authorList>
    </citation>
    <scope>NUCLEOTIDE SEQUENCE [LARGE SCALE GENOMIC DNA]</scope>
    <source>
        <strain evidence="8 9">ET3-3</strain>
    </source>
</reference>
<feature type="region of interest" description="Disordered" evidence="6">
    <location>
        <begin position="1"/>
        <end position="25"/>
    </location>
</feature>
<keyword evidence="1" id="KW-0678">Repressor</keyword>
<feature type="DNA-binding region" description="H-T-H motif" evidence="5">
    <location>
        <begin position="44"/>
        <end position="63"/>
    </location>
</feature>
<evidence type="ECO:0000256" key="4">
    <source>
        <dbReference type="ARBA" id="ARBA00023163"/>
    </source>
</evidence>
<gene>
    <name evidence="8" type="ORF">GPX89_26015</name>
</gene>
<evidence type="ECO:0000256" key="2">
    <source>
        <dbReference type="ARBA" id="ARBA00023015"/>
    </source>
</evidence>
<dbReference type="GO" id="GO:0003700">
    <property type="term" value="F:DNA-binding transcription factor activity"/>
    <property type="evidence" value="ECO:0007669"/>
    <property type="project" value="TreeGrafter"/>
</dbReference>
<dbReference type="SUPFAM" id="SSF46689">
    <property type="entry name" value="Homeodomain-like"/>
    <property type="match status" value="1"/>
</dbReference>
<comment type="caution">
    <text evidence="8">The sequence shown here is derived from an EMBL/GenBank/DDBJ whole genome shotgun (WGS) entry which is preliminary data.</text>
</comment>
<evidence type="ECO:0000256" key="5">
    <source>
        <dbReference type="PROSITE-ProRule" id="PRU00335"/>
    </source>
</evidence>
<evidence type="ECO:0000313" key="9">
    <source>
        <dbReference type="Proteomes" id="UP000466794"/>
    </source>
</evidence>
<dbReference type="AlphaFoldDB" id="A0A7K1V263"/>
<accession>A0A7K1V263</accession>
<feature type="domain" description="HTH tetR-type" evidence="7">
    <location>
        <begin position="21"/>
        <end position="81"/>
    </location>
</feature>
<dbReference type="Gene3D" id="1.10.10.60">
    <property type="entry name" value="Homeodomain-like"/>
    <property type="match status" value="1"/>
</dbReference>
<keyword evidence="3 5" id="KW-0238">DNA-binding</keyword>
<dbReference type="InterPro" id="IPR009057">
    <property type="entry name" value="Homeodomain-like_sf"/>
</dbReference>
<keyword evidence="4" id="KW-0804">Transcription</keyword>
<proteinExistence type="predicted"/>
<dbReference type="Pfam" id="PF00440">
    <property type="entry name" value="TetR_N"/>
    <property type="match status" value="1"/>
</dbReference>
<dbReference type="Gene3D" id="1.10.357.10">
    <property type="entry name" value="Tetracycline Repressor, domain 2"/>
    <property type="match status" value="1"/>
</dbReference>
<dbReference type="PANTHER" id="PTHR30055">
    <property type="entry name" value="HTH-TYPE TRANSCRIPTIONAL REGULATOR RUTR"/>
    <property type="match status" value="1"/>
</dbReference>
<evidence type="ECO:0000313" key="8">
    <source>
        <dbReference type="EMBL" id="MVU80695.1"/>
    </source>
</evidence>
<dbReference type="PRINTS" id="PR00455">
    <property type="entry name" value="HTHTETR"/>
</dbReference>
<dbReference type="SUPFAM" id="SSF48498">
    <property type="entry name" value="Tetracyclin repressor-like, C-terminal domain"/>
    <property type="match status" value="1"/>
</dbReference>